<evidence type="ECO:0000313" key="2">
    <source>
        <dbReference type="EMBL" id="MDQ0564932.1"/>
    </source>
</evidence>
<dbReference type="Proteomes" id="UP000439914">
    <property type="component" value="Unassembled WGS sequence"/>
</dbReference>
<dbReference type="EMBL" id="JAUSWK010000001">
    <property type="protein sequence ID" value="MDQ0564932.1"/>
    <property type="molecule type" value="Genomic_DNA"/>
</dbReference>
<feature type="compositionally biased region" description="Polar residues" evidence="1">
    <location>
        <begin position="1"/>
        <end position="13"/>
    </location>
</feature>
<evidence type="ECO:0000313" key="5">
    <source>
        <dbReference type="Proteomes" id="UP001238601"/>
    </source>
</evidence>
<name>A0A6I4UAU8_9SPHN</name>
<reference evidence="3 4" key="1">
    <citation type="submission" date="2019-12" db="EMBL/GenBank/DDBJ databases">
        <title>Genomic-based taxomic classification of the family Erythrobacteraceae.</title>
        <authorList>
            <person name="Xu L."/>
        </authorList>
    </citation>
    <scope>NUCLEOTIDE SEQUENCE [LARGE SCALE GENOMIC DNA]</scope>
    <source>
        <strain evidence="3 4">CGMCC 1.8703</strain>
    </source>
</reference>
<gene>
    <name evidence="3" type="ORF">GRI55_09730</name>
    <name evidence="2" type="ORF">QOZ97_000442</name>
</gene>
<sequence length="353" mass="38196">MLGATNQNYTSMSEAARLPHRRKKLFGSPVKGAAALAHEDDGTLAHKGMPMMESPKGTAMREAGMMPGPVSGFGGGTFNLDGSQATPVEQSGWSVGPDGETAGAGISKRSAPPLGAQQSGPLGASMRQPFDYDAARKALVGKAPQVKDWQKVLAVVADGIAAYQGRTPMAVQGIAQQQSDFAERRRYAAEQLAKWQYQDHARQSEADLRAANPFTIGRDRVGYDPATGQTRVLYDGPEDFELYAAELGLEEGTPEYFQAVEDYVLRSSGPSAHGRDVELDDYRTANDSKLESQRHGNRRAMEILRQGNRRGMVDYRNANPPPSRSSRSAARPTATDGKGNKVEWNGKAWVKVN</sequence>
<dbReference type="RefSeq" id="WP_160766980.1">
    <property type="nucleotide sequence ID" value="NZ_JAUSWK010000001.1"/>
</dbReference>
<accession>A0A6I4UAU8</accession>
<evidence type="ECO:0000313" key="3">
    <source>
        <dbReference type="EMBL" id="MXP36052.1"/>
    </source>
</evidence>
<comment type="caution">
    <text evidence="3">The sequence shown here is derived from an EMBL/GenBank/DDBJ whole genome shotgun (WGS) entry which is preliminary data.</text>
</comment>
<dbReference type="AlphaFoldDB" id="A0A6I4UAU8"/>
<evidence type="ECO:0000256" key="1">
    <source>
        <dbReference type="SAM" id="MobiDB-lite"/>
    </source>
</evidence>
<feature type="compositionally biased region" description="Polar residues" evidence="1">
    <location>
        <begin position="83"/>
        <end position="93"/>
    </location>
</feature>
<feature type="region of interest" description="Disordered" evidence="1">
    <location>
        <begin position="1"/>
        <end position="22"/>
    </location>
</feature>
<dbReference type="Proteomes" id="UP001238601">
    <property type="component" value="Unassembled WGS sequence"/>
</dbReference>
<feature type="region of interest" description="Disordered" evidence="1">
    <location>
        <begin position="83"/>
        <end position="127"/>
    </location>
</feature>
<feature type="compositionally biased region" description="Low complexity" evidence="1">
    <location>
        <begin position="324"/>
        <end position="335"/>
    </location>
</feature>
<proteinExistence type="predicted"/>
<feature type="region of interest" description="Disordered" evidence="1">
    <location>
        <begin position="286"/>
        <end position="353"/>
    </location>
</feature>
<dbReference type="GeneID" id="93685284"/>
<reference evidence="2 5" key="2">
    <citation type="submission" date="2023-07" db="EMBL/GenBank/DDBJ databases">
        <title>Genomic Encyclopedia of Type Strains, Phase IV (KMG-IV): sequencing the most valuable type-strain genomes for metagenomic binning, comparative biology and taxonomic classification.</title>
        <authorList>
            <person name="Goeker M."/>
        </authorList>
    </citation>
    <scope>NUCLEOTIDE SEQUENCE [LARGE SCALE GENOMIC DNA]</scope>
    <source>
        <strain evidence="2 5">DSM 14432</strain>
    </source>
</reference>
<organism evidence="3 4">
    <name type="scientific">Qipengyuania citrea</name>
    <dbReference type="NCBI Taxonomy" id="225971"/>
    <lineage>
        <taxon>Bacteria</taxon>
        <taxon>Pseudomonadati</taxon>
        <taxon>Pseudomonadota</taxon>
        <taxon>Alphaproteobacteria</taxon>
        <taxon>Sphingomonadales</taxon>
        <taxon>Erythrobacteraceae</taxon>
        <taxon>Qipengyuania</taxon>
    </lineage>
</organism>
<feature type="compositionally biased region" description="Basic and acidic residues" evidence="1">
    <location>
        <begin position="286"/>
        <end position="302"/>
    </location>
</feature>
<protein>
    <submittedName>
        <fullName evidence="3">Uncharacterized protein</fullName>
    </submittedName>
</protein>
<evidence type="ECO:0000313" key="4">
    <source>
        <dbReference type="Proteomes" id="UP000439914"/>
    </source>
</evidence>
<dbReference type="EMBL" id="WTYG01000002">
    <property type="protein sequence ID" value="MXP36052.1"/>
    <property type="molecule type" value="Genomic_DNA"/>
</dbReference>
<keyword evidence="5" id="KW-1185">Reference proteome</keyword>